<dbReference type="GeneTree" id="ENSGT00940000157388"/>
<dbReference type="Proteomes" id="UP000694546">
    <property type="component" value="Chromosome 3"/>
</dbReference>
<evidence type="ECO:0000259" key="4">
    <source>
        <dbReference type="PROSITE" id="PS50085"/>
    </source>
</evidence>
<feature type="region of interest" description="Disordered" evidence="3">
    <location>
        <begin position="104"/>
        <end position="126"/>
    </location>
</feature>
<feature type="compositionally biased region" description="Low complexity" evidence="3">
    <location>
        <begin position="782"/>
        <end position="800"/>
    </location>
</feature>
<feature type="domain" description="PDZ" evidence="5">
    <location>
        <begin position="602"/>
        <end position="678"/>
    </location>
</feature>
<evidence type="ECO:0000256" key="3">
    <source>
        <dbReference type="SAM" id="MobiDB-lite"/>
    </source>
</evidence>
<feature type="region of interest" description="Disordered" evidence="3">
    <location>
        <begin position="781"/>
        <end position="848"/>
    </location>
</feature>
<dbReference type="SUPFAM" id="SSF111347">
    <property type="entry name" value="Rap/Ran-GAP"/>
    <property type="match status" value="1"/>
</dbReference>
<dbReference type="Ensembl" id="ENSGMOT00000076464.1">
    <property type="protein sequence ID" value="ENSGMOP00000048435.1"/>
    <property type="gene ID" value="ENSGMOG00000025638.1"/>
</dbReference>
<evidence type="ECO:0000256" key="2">
    <source>
        <dbReference type="ARBA" id="ARBA00023054"/>
    </source>
</evidence>
<gene>
    <name evidence="6" type="primary">LOC115540071</name>
</gene>
<dbReference type="SMART" id="SM00228">
    <property type="entry name" value="PDZ"/>
    <property type="match status" value="1"/>
</dbReference>
<sequence>MIFITFKDTPSAPPGGFPPLLSPSLLTAAQIARGDYVDPSLLICAQRDRAATQRGKQEKAETSIFKRLKSVKAEAPPASREAPGPRHLTAPTCFSHHDVQSLLFSPGQAGGSRGNGRRNSGPGDAVASRGLGAAAGGVADPADGSAGQLVSCWPAYRRETGEEREGEGAGMDSSASVPNAAVSVLEVPRGRPVFPGDLESGFTVEHLDQGAFYYKKYFYNREHQNFLGTDQFLGPVSLSVRREKMEDDRDGPHYNYRIILRTSQPSTLRGSIMEDSVPSSSKHGGPRGLPLKEVLDYVLPELSTSCLRVASSAPAVPELLLQLDQQGVTGSAGSHCVYATYKDHEVMFHVSTPTINHVLCFQLLRNQQGLQLVFQEPGAPPFTPIGPSPQGVYLVVRVHGLGTAELCYSVAVTRPRDVPAFGPPLPPGATFPHGPDLGDFLLAKIVNGQNAARKAAGSTPAGAQERHLALRQLVATWQSATPLDGPAPRFSFITLGGKKKERSRPAGQANLHAAGGVAWPAAVAGVACLLAVSQETVVLVEEDTGEVVFNCSCRDVIGWSVVRGEGKLYYQRGERVTFSLQDEGRDLSQRLQLVTRGCVAVEAVLRRNSLGQLGFHVNAEGAVADLEPYGFAWQTGLRPGCRLVEICKVAVATLAHHQMIELLRTPGPVAVVVIAPHEDGSPRRYFRLLLLIFLLFHRQTRPGCSRPGFVPATPDVVSSRGEGLVFCNSPSNQSTTSDPGPNGTWSQCSTYLASRLTVCSSPARLVASRLTVCSAQQAVRGSSSVSSTNTMSSTTSSASSGPDRPFGSSDPMDPQELGLTYIQGASTDSGIDTPPVATPPTPQLSVGEEEGRCLEGYCKVAAPDRVVAQGVAQATASGHPRDGSLGNLSESSSQSSGSRCSKNFRGMRGSPAPSATDVTSPLSRGAGPTTQDHLIGWKKAEGCSGPERPDR</sequence>
<feature type="domain" description="Rap-GAP" evidence="4">
    <location>
        <begin position="168"/>
        <end position="473"/>
    </location>
</feature>
<feature type="compositionally biased region" description="Polar residues" evidence="3">
    <location>
        <begin position="916"/>
        <end position="932"/>
    </location>
</feature>
<evidence type="ECO:0000313" key="6">
    <source>
        <dbReference type="Ensembl" id="ENSGMOP00000048435.1"/>
    </source>
</evidence>
<dbReference type="GO" id="GO:0005096">
    <property type="term" value="F:GTPase activator activity"/>
    <property type="evidence" value="ECO:0007669"/>
    <property type="project" value="UniProtKB-KW"/>
</dbReference>
<dbReference type="InterPro" id="IPR035974">
    <property type="entry name" value="Rap/Ran-GAP_sf"/>
</dbReference>
<dbReference type="PROSITE" id="PS50085">
    <property type="entry name" value="RAPGAP"/>
    <property type="match status" value="1"/>
</dbReference>
<feature type="compositionally biased region" description="Low complexity" evidence="3">
    <location>
        <begin position="117"/>
        <end position="126"/>
    </location>
</feature>
<accession>A0A8C5BNT7</accession>
<dbReference type="InterPro" id="IPR000331">
    <property type="entry name" value="Rap/Ran_GAP_dom"/>
</dbReference>
<dbReference type="CDD" id="cd06745">
    <property type="entry name" value="PDZ_SIPA1-like"/>
    <property type="match status" value="1"/>
</dbReference>
<dbReference type="Gene3D" id="2.30.42.10">
    <property type="match status" value="1"/>
</dbReference>
<dbReference type="Pfam" id="PF02145">
    <property type="entry name" value="Rap_GAP"/>
    <property type="match status" value="1"/>
</dbReference>
<dbReference type="PANTHER" id="PTHR15711">
    <property type="entry name" value="RAP GTPASE-ACTIVATING PROTEIN"/>
    <property type="match status" value="1"/>
</dbReference>
<reference evidence="6" key="2">
    <citation type="submission" date="2025-09" db="UniProtKB">
        <authorList>
            <consortium name="Ensembl"/>
        </authorList>
    </citation>
    <scope>IDENTIFICATION</scope>
</reference>
<organism evidence="6 7">
    <name type="scientific">Gadus morhua</name>
    <name type="common">Atlantic cod</name>
    <dbReference type="NCBI Taxonomy" id="8049"/>
    <lineage>
        <taxon>Eukaryota</taxon>
        <taxon>Metazoa</taxon>
        <taxon>Chordata</taxon>
        <taxon>Craniata</taxon>
        <taxon>Vertebrata</taxon>
        <taxon>Euteleostomi</taxon>
        <taxon>Actinopterygii</taxon>
        <taxon>Neopterygii</taxon>
        <taxon>Teleostei</taxon>
        <taxon>Neoteleostei</taxon>
        <taxon>Acanthomorphata</taxon>
        <taxon>Zeiogadaria</taxon>
        <taxon>Gadariae</taxon>
        <taxon>Gadiformes</taxon>
        <taxon>Gadoidei</taxon>
        <taxon>Gadidae</taxon>
        <taxon>Gadus</taxon>
    </lineage>
</organism>
<name>A0A8C5BNT7_GADMO</name>
<dbReference type="InterPro" id="IPR050989">
    <property type="entry name" value="Rap1_Ran_GAP"/>
</dbReference>
<dbReference type="SUPFAM" id="SSF50156">
    <property type="entry name" value="PDZ domain-like"/>
    <property type="match status" value="1"/>
</dbReference>
<dbReference type="InterPro" id="IPR036034">
    <property type="entry name" value="PDZ_sf"/>
</dbReference>
<feature type="region of interest" description="Disordered" evidence="3">
    <location>
        <begin position="871"/>
        <end position="951"/>
    </location>
</feature>
<dbReference type="GO" id="GO:0051056">
    <property type="term" value="P:regulation of small GTPase mediated signal transduction"/>
    <property type="evidence" value="ECO:0007669"/>
    <property type="project" value="InterPro"/>
</dbReference>
<dbReference type="PANTHER" id="PTHR15711:SF22">
    <property type="entry name" value="RAP-GAP DOMAIN-CONTAINING PROTEIN"/>
    <property type="match status" value="1"/>
</dbReference>
<dbReference type="AlphaFoldDB" id="A0A8C5BNT7"/>
<keyword evidence="7" id="KW-1185">Reference proteome</keyword>
<reference evidence="6" key="1">
    <citation type="submission" date="2025-08" db="UniProtKB">
        <authorList>
            <consortium name="Ensembl"/>
        </authorList>
    </citation>
    <scope>IDENTIFICATION</scope>
</reference>
<evidence type="ECO:0000313" key="7">
    <source>
        <dbReference type="Proteomes" id="UP000694546"/>
    </source>
</evidence>
<feature type="compositionally biased region" description="Low complexity" evidence="3">
    <location>
        <begin position="883"/>
        <end position="901"/>
    </location>
</feature>
<evidence type="ECO:0000256" key="1">
    <source>
        <dbReference type="ARBA" id="ARBA00022468"/>
    </source>
</evidence>
<dbReference type="Gene3D" id="3.30.1120.160">
    <property type="match status" value="1"/>
</dbReference>
<protein>
    <submittedName>
        <fullName evidence="6">Signal-induced proliferation-associated 1-like protein 2</fullName>
    </submittedName>
</protein>
<keyword evidence="2" id="KW-0175">Coiled coil</keyword>
<dbReference type="Pfam" id="PF21022">
    <property type="entry name" value="Rap-GAP_dimer"/>
    <property type="match status" value="1"/>
</dbReference>
<proteinExistence type="predicted"/>
<dbReference type="InterPro" id="IPR001478">
    <property type="entry name" value="PDZ"/>
</dbReference>
<dbReference type="PROSITE" id="PS50106">
    <property type="entry name" value="PDZ"/>
    <property type="match status" value="1"/>
</dbReference>
<keyword evidence="1" id="KW-0343">GTPase activation</keyword>
<evidence type="ECO:0000259" key="5">
    <source>
        <dbReference type="PROSITE" id="PS50106"/>
    </source>
</evidence>
<dbReference type="GO" id="GO:0005737">
    <property type="term" value="C:cytoplasm"/>
    <property type="evidence" value="ECO:0007669"/>
    <property type="project" value="TreeGrafter"/>
</dbReference>